<dbReference type="SUPFAM" id="SSF52540">
    <property type="entry name" value="P-loop containing nucleoside triphosphate hydrolases"/>
    <property type="match status" value="1"/>
</dbReference>
<dbReference type="RefSeq" id="WP_005541978.1">
    <property type="nucleotide sequence ID" value="NZ_JH378839.1"/>
</dbReference>
<dbReference type="FunFam" id="3.40.50.300:FF:000134">
    <property type="entry name" value="Iron-enterobactin ABC transporter ATP-binding protein"/>
    <property type="match status" value="1"/>
</dbReference>
<evidence type="ECO:0000313" key="7">
    <source>
        <dbReference type="Proteomes" id="UP000003011"/>
    </source>
</evidence>
<dbReference type="PROSITE" id="PS00211">
    <property type="entry name" value="ABC_TRANSPORTER_1"/>
    <property type="match status" value="1"/>
</dbReference>
<dbReference type="Pfam" id="PF00005">
    <property type="entry name" value="ABC_tran"/>
    <property type="match status" value="1"/>
</dbReference>
<keyword evidence="7" id="KW-1185">Reference proteome</keyword>
<organism evidence="6 7">
    <name type="scientific">Johnsonella ignava ATCC 51276</name>
    <dbReference type="NCBI Taxonomy" id="679200"/>
    <lineage>
        <taxon>Bacteria</taxon>
        <taxon>Bacillati</taxon>
        <taxon>Bacillota</taxon>
        <taxon>Clostridia</taxon>
        <taxon>Lachnospirales</taxon>
        <taxon>Lachnospiraceae</taxon>
        <taxon>Johnsonella</taxon>
    </lineage>
</organism>
<comment type="similarity">
    <text evidence="1">Belongs to the ABC transporter superfamily.</text>
</comment>
<dbReference type="PROSITE" id="PS50893">
    <property type="entry name" value="ABC_TRANSPORTER_2"/>
    <property type="match status" value="1"/>
</dbReference>
<dbReference type="EMBL" id="ACZL01000041">
    <property type="protein sequence ID" value="EHI54781.1"/>
    <property type="molecule type" value="Genomic_DNA"/>
</dbReference>
<dbReference type="HOGENOM" id="CLU_000604_1_11_9"/>
<dbReference type="STRING" id="679200.HMPREF9333_02070"/>
<dbReference type="SMART" id="SM00382">
    <property type="entry name" value="AAA"/>
    <property type="match status" value="1"/>
</dbReference>
<evidence type="ECO:0000256" key="3">
    <source>
        <dbReference type="ARBA" id="ARBA00022741"/>
    </source>
</evidence>
<dbReference type="OrthoDB" id="9799337at2"/>
<evidence type="ECO:0000256" key="2">
    <source>
        <dbReference type="ARBA" id="ARBA00022448"/>
    </source>
</evidence>
<keyword evidence="4" id="KW-0067">ATP-binding</keyword>
<evidence type="ECO:0000256" key="4">
    <source>
        <dbReference type="ARBA" id="ARBA00022840"/>
    </source>
</evidence>
<dbReference type="PATRIC" id="fig|679200.3.peg.2182"/>
<reference evidence="6 7" key="1">
    <citation type="submission" date="2011-08" db="EMBL/GenBank/DDBJ databases">
        <title>The Genome Sequence of Johnsonella ignava ATCC 51276.</title>
        <authorList>
            <consortium name="The Broad Institute Genome Sequencing Platform"/>
            <person name="Earl A."/>
            <person name="Ward D."/>
            <person name="Feldgarden M."/>
            <person name="Gevers D."/>
            <person name="Izard J."/>
            <person name="Blanton J.M."/>
            <person name="Baranova O.V."/>
            <person name="Dewhirst F.E."/>
            <person name="Young S.K."/>
            <person name="Zeng Q."/>
            <person name="Gargeya S."/>
            <person name="Fitzgerald M."/>
            <person name="Haas B."/>
            <person name="Abouelleil A."/>
            <person name="Alvarado L."/>
            <person name="Arachchi H.M."/>
            <person name="Berlin A."/>
            <person name="Brown A."/>
            <person name="Chapman S.B."/>
            <person name="Chen Z."/>
            <person name="Dunbar C."/>
            <person name="Freedman E."/>
            <person name="Gearin G."/>
            <person name="Gellesch M."/>
            <person name="Goldberg J."/>
            <person name="Griggs A."/>
            <person name="Gujja S."/>
            <person name="Heiman D."/>
            <person name="Howarth C."/>
            <person name="Larson L."/>
            <person name="Lui A."/>
            <person name="MacDonald P.J.P."/>
            <person name="Montmayeur A."/>
            <person name="Murphy C."/>
            <person name="Neiman D."/>
            <person name="Pearson M."/>
            <person name="Priest M."/>
            <person name="Roberts A."/>
            <person name="Saif S."/>
            <person name="Shea T."/>
            <person name="Shenoy N."/>
            <person name="Sisk P."/>
            <person name="Stolte C."/>
            <person name="Sykes S."/>
            <person name="Wortman J."/>
            <person name="Nusbaum C."/>
            <person name="Birren B."/>
        </authorList>
    </citation>
    <scope>NUCLEOTIDE SEQUENCE [LARGE SCALE GENOMIC DNA]</scope>
    <source>
        <strain evidence="6 7">ATCC 51276</strain>
    </source>
</reference>
<accession>G5GKH9</accession>
<protein>
    <recommendedName>
        <fullName evidence="5">ABC transporter domain-containing protein</fullName>
    </recommendedName>
</protein>
<dbReference type="InterPro" id="IPR003593">
    <property type="entry name" value="AAA+_ATPase"/>
</dbReference>
<keyword evidence="2" id="KW-0813">Transport</keyword>
<dbReference type="AlphaFoldDB" id="G5GKH9"/>
<dbReference type="Proteomes" id="UP000003011">
    <property type="component" value="Unassembled WGS sequence"/>
</dbReference>
<name>G5GKH9_9FIRM</name>
<dbReference type="InterPro" id="IPR017871">
    <property type="entry name" value="ABC_transporter-like_CS"/>
</dbReference>
<keyword evidence="3" id="KW-0547">Nucleotide-binding</keyword>
<evidence type="ECO:0000256" key="1">
    <source>
        <dbReference type="ARBA" id="ARBA00005417"/>
    </source>
</evidence>
<dbReference type="CDD" id="cd03214">
    <property type="entry name" value="ABC_Iron-Siderophores_B12_Hemin"/>
    <property type="match status" value="1"/>
</dbReference>
<evidence type="ECO:0000313" key="6">
    <source>
        <dbReference type="EMBL" id="EHI54781.1"/>
    </source>
</evidence>
<comment type="caution">
    <text evidence="6">The sequence shown here is derived from an EMBL/GenBank/DDBJ whole genome shotgun (WGS) entry which is preliminary data.</text>
</comment>
<dbReference type="GO" id="GO:0016887">
    <property type="term" value="F:ATP hydrolysis activity"/>
    <property type="evidence" value="ECO:0007669"/>
    <property type="project" value="InterPro"/>
</dbReference>
<dbReference type="PANTHER" id="PTHR42734:SF6">
    <property type="entry name" value="MOLYBDATE IMPORT ATP-BINDING PROTEIN MOLC"/>
    <property type="match status" value="1"/>
</dbReference>
<dbReference type="InterPro" id="IPR050153">
    <property type="entry name" value="Metal_Ion_Import_ABC"/>
</dbReference>
<dbReference type="eggNOG" id="COG1120">
    <property type="taxonomic scope" value="Bacteria"/>
</dbReference>
<proteinExistence type="inferred from homology"/>
<evidence type="ECO:0000259" key="5">
    <source>
        <dbReference type="PROSITE" id="PS50893"/>
    </source>
</evidence>
<dbReference type="GO" id="GO:0005524">
    <property type="term" value="F:ATP binding"/>
    <property type="evidence" value="ECO:0007669"/>
    <property type="project" value="UniProtKB-KW"/>
</dbReference>
<dbReference type="InterPro" id="IPR027417">
    <property type="entry name" value="P-loop_NTPase"/>
</dbReference>
<feature type="domain" description="ABC transporter" evidence="5">
    <location>
        <begin position="6"/>
        <end position="239"/>
    </location>
</feature>
<dbReference type="Gene3D" id="3.40.50.300">
    <property type="entry name" value="P-loop containing nucleotide triphosphate hydrolases"/>
    <property type="match status" value="1"/>
</dbReference>
<dbReference type="PANTHER" id="PTHR42734">
    <property type="entry name" value="METAL TRANSPORT SYSTEM ATP-BINDING PROTEIN TM_0124-RELATED"/>
    <property type="match status" value="1"/>
</dbReference>
<gene>
    <name evidence="6" type="ORF">HMPREF9333_02070</name>
</gene>
<sequence length="265" mass="30277">MSNIILEIKDGSFYYSKEKFIFDHINFELGEGEIMAVMGKNGIGKTTLLKCIIGLLQWTDGYSAINGKIIDFKSLNQVGYVPQAHKTSFSYTVFEMILFGKIGHNSYFANPKTQDYEEVEKVLVRMGISELRNKPCNELSGGQLQLVFIARALVNSPKLLILDEPESHLDFRNQLRLMKIIKEYVSEYKISCIINTHYPNYAILFADKCLLLGDDYYQVGEITEILNEKSISEYFSVISKKIVASYKEKDFTAFVFIDEVSDLTV</sequence>
<dbReference type="InterPro" id="IPR003439">
    <property type="entry name" value="ABC_transporter-like_ATP-bd"/>
</dbReference>